<feature type="compositionally biased region" description="Basic and acidic residues" evidence="2">
    <location>
        <begin position="193"/>
        <end position="222"/>
    </location>
</feature>
<dbReference type="GO" id="GO:0006897">
    <property type="term" value="P:endocytosis"/>
    <property type="evidence" value="ECO:0007669"/>
    <property type="project" value="InterPro"/>
</dbReference>
<dbReference type="GO" id="GO:0043130">
    <property type="term" value="F:ubiquitin binding"/>
    <property type="evidence" value="ECO:0007669"/>
    <property type="project" value="InterPro"/>
</dbReference>
<feature type="region of interest" description="Disordered" evidence="2">
    <location>
        <begin position="606"/>
        <end position="656"/>
    </location>
</feature>
<feature type="coiled-coil region" evidence="1">
    <location>
        <begin position="344"/>
        <end position="371"/>
    </location>
</feature>
<dbReference type="CDD" id="cd16980">
    <property type="entry name" value="VHS_Lsb5"/>
    <property type="match status" value="1"/>
</dbReference>
<dbReference type="Pfam" id="PF00790">
    <property type="entry name" value="VHS"/>
    <property type="match status" value="1"/>
</dbReference>
<evidence type="ECO:0000256" key="1">
    <source>
        <dbReference type="SAM" id="Coils"/>
    </source>
</evidence>
<dbReference type="InterPro" id="IPR045007">
    <property type="entry name" value="LSB5"/>
</dbReference>
<feature type="compositionally biased region" description="Acidic residues" evidence="2">
    <location>
        <begin position="644"/>
        <end position="656"/>
    </location>
</feature>
<reference evidence="4 5" key="1">
    <citation type="journal article" date="2019" name="Nat. Ecol. Evol.">
        <title>Megaphylogeny resolves global patterns of mushroom evolution.</title>
        <authorList>
            <person name="Varga T."/>
            <person name="Krizsan K."/>
            <person name="Foldi C."/>
            <person name="Dima B."/>
            <person name="Sanchez-Garcia M."/>
            <person name="Sanchez-Ramirez S."/>
            <person name="Szollosi G.J."/>
            <person name="Szarkandi J.G."/>
            <person name="Papp V."/>
            <person name="Albert L."/>
            <person name="Andreopoulos W."/>
            <person name="Angelini C."/>
            <person name="Antonin V."/>
            <person name="Barry K.W."/>
            <person name="Bougher N.L."/>
            <person name="Buchanan P."/>
            <person name="Buyck B."/>
            <person name="Bense V."/>
            <person name="Catcheside P."/>
            <person name="Chovatia M."/>
            <person name="Cooper J."/>
            <person name="Damon W."/>
            <person name="Desjardin D."/>
            <person name="Finy P."/>
            <person name="Geml J."/>
            <person name="Haridas S."/>
            <person name="Hughes K."/>
            <person name="Justo A."/>
            <person name="Karasinski D."/>
            <person name="Kautmanova I."/>
            <person name="Kiss B."/>
            <person name="Kocsube S."/>
            <person name="Kotiranta H."/>
            <person name="LaButti K.M."/>
            <person name="Lechner B.E."/>
            <person name="Liimatainen K."/>
            <person name="Lipzen A."/>
            <person name="Lukacs Z."/>
            <person name="Mihaltcheva S."/>
            <person name="Morgado L.N."/>
            <person name="Niskanen T."/>
            <person name="Noordeloos M.E."/>
            <person name="Ohm R.A."/>
            <person name="Ortiz-Santana B."/>
            <person name="Ovrebo C."/>
            <person name="Racz N."/>
            <person name="Riley R."/>
            <person name="Savchenko A."/>
            <person name="Shiryaev A."/>
            <person name="Soop K."/>
            <person name="Spirin V."/>
            <person name="Szebenyi C."/>
            <person name="Tomsovsky M."/>
            <person name="Tulloss R.E."/>
            <person name="Uehling J."/>
            <person name="Grigoriev I.V."/>
            <person name="Vagvolgyi C."/>
            <person name="Papp T."/>
            <person name="Martin F.M."/>
            <person name="Miettinen O."/>
            <person name="Hibbett D.S."/>
            <person name="Nagy L.G."/>
        </authorList>
    </citation>
    <scope>NUCLEOTIDE SEQUENCE [LARGE SCALE GENOMIC DNA]</scope>
    <source>
        <strain evidence="4 5">FP101781</strain>
    </source>
</reference>
<dbReference type="PROSITE" id="PS50179">
    <property type="entry name" value="VHS"/>
    <property type="match status" value="1"/>
</dbReference>
<feature type="region of interest" description="Disordered" evidence="2">
    <location>
        <begin position="136"/>
        <end position="232"/>
    </location>
</feature>
<feature type="region of interest" description="Disordered" evidence="2">
    <location>
        <begin position="671"/>
        <end position="695"/>
    </location>
</feature>
<feature type="region of interest" description="Disordered" evidence="2">
    <location>
        <begin position="301"/>
        <end position="329"/>
    </location>
</feature>
<dbReference type="GO" id="GO:0007034">
    <property type="term" value="P:vacuolar transport"/>
    <property type="evidence" value="ECO:0007669"/>
    <property type="project" value="UniProtKB-ARBA"/>
</dbReference>
<dbReference type="CDD" id="cd21383">
    <property type="entry name" value="GAT_GGA_Tom1-like"/>
    <property type="match status" value="1"/>
</dbReference>
<keyword evidence="5" id="KW-1185">Reference proteome</keyword>
<feature type="region of interest" description="Disordered" evidence="2">
    <location>
        <begin position="397"/>
        <end position="547"/>
    </location>
</feature>
<dbReference type="EMBL" id="QPFP01000091">
    <property type="protein sequence ID" value="TEB22447.1"/>
    <property type="molecule type" value="Genomic_DNA"/>
</dbReference>
<dbReference type="PANTHER" id="PTHR47789">
    <property type="entry name" value="LAS SEVENTEEN-BINDING PROTEIN 5"/>
    <property type="match status" value="1"/>
</dbReference>
<proteinExistence type="predicted"/>
<dbReference type="OrthoDB" id="10255964at2759"/>
<evidence type="ECO:0000313" key="4">
    <source>
        <dbReference type="EMBL" id="TEB22447.1"/>
    </source>
</evidence>
<dbReference type="SUPFAM" id="SSF48464">
    <property type="entry name" value="ENTH/VHS domain"/>
    <property type="match status" value="1"/>
</dbReference>
<dbReference type="GO" id="GO:0030479">
    <property type="term" value="C:actin cortical patch"/>
    <property type="evidence" value="ECO:0007669"/>
    <property type="project" value="TreeGrafter"/>
</dbReference>
<accession>A0A4Y7SKL8</accession>
<dbReference type="Gene3D" id="1.25.40.90">
    <property type="match status" value="1"/>
</dbReference>
<comment type="caution">
    <text evidence="4">The sequence shown here is derived from an EMBL/GenBank/DDBJ whole genome shotgun (WGS) entry which is preliminary data.</text>
</comment>
<dbReference type="GO" id="GO:0007015">
    <property type="term" value="P:actin filament organization"/>
    <property type="evidence" value="ECO:0007669"/>
    <property type="project" value="InterPro"/>
</dbReference>
<name>A0A4Y7SKL8_COPMI</name>
<feature type="compositionally biased region" description="Low complexity" evidence="2">
    <location>
        <begin position="169"/>
        <end position="187"/>
    </location>
</feature>
<protein>
    <recommendedName>
        <fullName evidence="3">VHS domain-containing protein</fullName>
    </recommendedName>
</protein>
<feature type="compositionally biased region" description="Low complexity" evidence="2">
    <location>
        <begin position="503"/>
        <end position="533"/>
    </location>
</feature>
<dbReference type="AlphaFoldDB" id="A0A4Y7SKL8"/>
<dbReference type="InterPro" id="IPR002014">
    <property type="entry name" value="VHS_dom"/>
</dbReference>
<organism evidence="4 5">
    <name type="scientific">Coprinellus micaceus</name>
    <name type="common">Glistening ink-cap mushroom</name>
    <name type="synonym">Coprinus micaceus</name>
    <dbReference type="NCBI Taxonomy" id="71717"/>
    <lineage>
        <taxon>Eukaryota</taxon>
        <taxon>Fungi</taxon>
        <taxon>Dikarya</taxon>
        <taxon>Basidiomycota</taxon>
        <taxon>Agaricomycotina</taxon>
        <taxon>Agaricomycetes</taxon>
        <taxon>Agaricomycetidae</taxon>
        <taxon>Agaricales</taxon>
        <taxon>Agaricineae</taxon>
        <taxon>Psathyrellaceae</taxon>
        <taxon>Coprinellus</taxon>
    </lineage>
</organism>
<dbReference type="InterPro" id="IPR008942">
    <property type="entry name" value="ENTH_VHS"/>
</dbReference>
<dbReference type="GO" id="GO:0051666">
    <property type="term" value="P:actin cortical patch localization"/>
    <property type="evidence" value="ECO:0007669"/>
    <property type="project" value="TreeGrafter"/>
</dbReference>
<dbReference type="Proteomes" id="UP000298030">
    <property type="component" value="Unassembled WGS sequence"/>
</dbReference>
<feature type="compositionally biased region" description="Basic and acidic residues" evidence="2">
    <location>
        <begin position="454"/>
        <end position="465"/>
    </location>
</feature>
<dbReference type="GO" id="GO:0035091">
    <property type="term" value="F:phosphatidylinositol binding"/>
    <property type="evidence" value="ECO:0007669"/>
    <property type="project" value="InterPro"/>
</dbReference>
<dbReference type="SUPFAM" id="SSF89009">
    <property type="entry name" value="GAT-like domain"/>
    <property type="match status" value="1"/>
</dbReference>
<evidence type="ECO:0000259" key="3">
    <source>
        <dbReference type="PROSITE" id="PS50179"/>
    </source>
</evidence>
<sequence>MTFTPRNITETIGYLTATASEDFALVYDVCDRASANEANAKEAVRALRREFKYGEPPAQLSAARLWAIMLHNSSPIFVVQSRSRKFMDTIEDILTSSRTNPVVKERLLDVVGAAAYATRHHSKQDGFQALWRKVKPHDKPDEGVPFDTEDAMFNPAPSSRLSQYEVPYSASAQPSPGFQQQQAAAPPLIQTGPRERSDREGRDENRERRGDRERERERTEGPRRRKSPTRNRIIPLEEDIRRLMQECKIGIGNANLLCETLRSCSPEDVTGNEIIEEFTMKCRSSQELIFAQIPWATAQAERSRAARDSEHEARSRTETNYKRPKADADETLEEKLLSRLLSSNAELVEALKEYDDLLRIAEERRAEEISRQETRMTPRELALAAQEAYSANGARGELYSDGRLGASRPSIDRSRSPTPSVRSYESRDKGSTFSHQALPQGPRDPHYRQSPPHQHRDAYQQHQEYEGTNLAPPPHVPHGPRSPGQFSVRTRSPSPGHGSLLEQQQHAMYQMQHQQGQLPPDQPGYQQQQQHAGIASPNTATPHGYAADGGAYGAAGYGHHPQQHVQRDDGSAYRYRTYGHDDAGSLYGGVGSANGHAVRHGYEEDDHDGLEYEDGMPIRPSAKALGKRKVIEPEPSESPHTSDPEENNQDLDAIDNISDMDAESLLELTNRADNDGGLASPTTGPGVPKPMWPGQKPVQYVYDAAAERTAQRLAEAQRMLDQGLQLNGVVH</sequence>
<feature type="domain" description="VHS" evidence="3">
    <location>
        <begin position="13"/>
        <end position="135"/>
    </location>
</feature>
<evidence type="ECO:0000313" key="5">
    <source>
        <dbReference type="Proteomes" id="UP000298030"/>
    </source>
</evidence>
<gene>
    <name evidence="4" type="ORF">FA13DRAFT_1740969</name>
</gene>
<dbReference type="PANTHER" id="PTHR47789:SF2">
    <property type="entry name" value="VHS DOMAIN-CONTAINING PROTEIN"/>
    <property type="match status" value="1"/>
</dbReference>
<dbReference type="STRING" id="71717.A0A4Y7SKL8"/>
<keyword evidence="1" id="KW-0175">Coiled coil</keyword>
<evidence type="ECO:0000256" key="2">
    <source>
        <dbReference type="SAM" id="MobiDB-lite"/>
    </source>
</evidence>